<evidence type="ECO:0000313" key="2">
    <source>
        <dbReference type="Proteomes" id="UP000654304"/>
    </source>
</evidence>
<dbReference type="Proteomes" id="UP000654304">
    <property type="component" value="Unassembled WGS sequence"/>
</dbReference>
<accession>A0ABR7A499</accession>
<protein>
    <recommendedName>
        <fullName evidence="3">Lipoprotein</fullName>
    </recommendedName>
</protein>
<organism evidence="1 2">
    <name type="scientific">Undibacterium curvum</name>
    <dbReference type="NCBI Taxonomy" id="2762294"/>
    <lineage>
        <taxon>Bacteria</taxon>
        <taxon>Pseudomonadati</taxon>
        <taxon>Pseudomonadota</taxon>
        <taxon>Betaproteobacteria</taxon>
        <taxon>Burkholderiales</taxon>
        <taxon>Oxalobacteraceae</taxon>
        <taxon>Undibacterium</taxon>
    </lineage>
</organism>
<comment type="caution">
    <text evidence="1">The sequence shown here is derived from an EMBL/GenBank/DDBJ whole genome shotgun (WGS) entry which is preliminary data.</text>
</comment>
<evidence type="ECO:0008006" key="3">
    <source>
        <dbReference type="Google" id="ProtNLM"/>
    </source>
</evidence>
<keyword evidence="2" id="KW-1185">Reference proteome</keyword>
<dbReference type="EMBL" id="JACOGD010000004">
    <property type="protein sequence ID" value="MBC3931727.1"/>
    <property type="molecule type" value="Genomic_DNA"/>
</dbReference>
<proteinExistence type="predicted"/>
<sequence length="218" mass="24171">MFVIFILLCLTACDTMRARVADFDLDGTLRIQTPSAEIIESKPLSKSLKNPQKLSPYSDLVYDGPLLRADFSVNSDFLRFSLNNKSNGQVKFRFDEAELVSPFQTSGSKLSVYSSVIAGNAGNAVSSDPVVKGRTKMAPVLVLDAHQTSTIAMSPDYSGVFPSKKIFNIRLDENELYYLDNSLTPNLELRIPIEYAGKREILVLSFSPTAINARLSYR</sequence>
<reference evidence="1 2" key="1">
    <citation type="submission" date="2020-08" db="EMBL/GenBank/DDBJ databases">
        <title>Novel species isolated from subtropical streams in China.</title>
        <authorList>
            <person name="Lu H."/>
        </authorList>
    </citation>
    <scope>NUCLEOTIDE SEQUENCE [LARGE SCALE GENOMIC DNA]</scope>
    <source>
        <strain evidence="1 2">CY22W</strain>
    </source>
</reference>
<evidence type="ECO:0000313" key="1">
    <source>
        <dbReference type="EMBL" id="MBC3931727.1"/>
    </source>
</evidence>
<dbReference type="RefSeq" id="WP_186903464.1">
    <property type="nucleotide sequence ID" value="NZ_JACOGD010000004.1"/>
</dbReference>
<name>A0ABR7A499_9BURK</name>
<gene>
    <name evidence="1" type="ORF">H8K43_08605</name>
</gene>